<sequence length="239" mass="27084">MKFFRGQTLLSLIISLALSSFLMLVMIAFYSHTQRQNKTVLAQLQLQAELQRIIQTIGRDVRRAGFRALAPNLQQSNLFLFEQDEQGTSITIQQADNEPENSCLLFFYDINANGCIGSKNKGKTCVNKGKNATSEIGTELFGYRLNKNMIESRQTYKNSVSQTCSQEQCRSYLQQPACNASGWTDLLDEKDYAISQLEFNWIANRQGIEIILAGYLKSLPDIRYQTNIIVPLLNQGAFQ</sequence>
<dbReference type="PIRSF" id="PIRSF004525">
    <property type="entry name" value="Pilin_peptidase-dep_B_prd"/>
    <property type="match status" value="1"/>
</dbReference>
<comment type="caution">
    <text evidence="2">The sequence shown here is derived from an EMBL/GenBank/DDBJ whole genome shotgun (WGS) entry which is preliminary data.</text>
</comment>
<name>A0A2U0SM27_9PAST</name>
<evidence type="ECO:0000313" key="2">
    <source>
        <dbReference type="EMBL" id="PVX32383.1"/>
    </source>
</evidence>
<feature type="transmembrane region" description="Helical" evidence="1">
    <location>
        <begin position="9"/>
        <end position="30"/>
    </location>
</feature>
<dbReference type="AlphaFoldDB" id="A0A2U0SM27"/>
<dbReference type="Proteomes" id="UP000245909">
    <property type="component" value="Unassembled WGS sequence"/>
</dbReference>
<keyword evidence="1" id="KW-1133">Transmembrane helix</keyword>
<dbReference type="RefSeq" id="WP_116632299.1">
    <property type="nucleotide sequence ID" value="NZ_QENU01000014.1"/>
</dbReference>
<dbReference type="OrthoDB" id="5296662at2"/>
<reference evidence="2 3" key="1">
    <citation type="submission" date="2018-05" db="EMBL/GenBank/DDBJ databases">
        <title>Genomic Encyclopedia of Type Strains, Phase IV (KMG-IV): sequencing the most valuable type-strain genomes for metagenomic binning, comparative biology and taxonomic classification.</title>
        <authorList>
            <person name="Goeker M."/>
        </authorList>
    </citation>
    <scope>NUCLEOTIDE SEQUENCE [LARGE SCALE GENOMIC DNA]</scope>
    <source>
        <strain evidence="2 3">DSM 22999</strain>
    </source>
</reference>
<proteinExistence type="predicted"/>
<protein>
    <submittedName>
        <fullName evidence="2">Prepilin peptidase dependent protein B</fullName>
    </submittedName>
</protein>
<organism evidence="2 3">
    <name type="scientific">Alitibacter langaaensis DSM 22999</name>
    <dbReference type="NCBI Taxonomy" id="1122935"/>
    <lineage>
        <taxon>Bacteria</taxon>
        <taxon>Pseudomonadati</taxon>
        <taxon>Pseudomonadota</taxon>
        <taxon>Gammaproteobacteria</taxon>
        <taxon>Pasteurellales</taxon>
        <taxon>Pasteurellaceae</taxon>
        <taxon>Alitibacter</taxon>
    </lineage>
</organism>
<dbReference type="EMBL" id="QENU01000014">
    <property type="protein sequence ID" value="PVX32383.1"/>
    <property type="molecule type" value="Genomic_DNA"/>
</dbReference>
<keyword evidence="1" id="KW-0812">Transmembrane</keyword>
<evidence type="ECO:0000256" key="1">
    <source>
        <dbReference type="SAM" id="Phobius"/>
    </source>
</evidence>
<keyword evidence="1" id="KW-0472">Membrane</keyword>
<dbReference type="InterPro" id="IPR016419">
    <property type="entry name" value="Prepilin_Pept-dep_B_prd"/>
</dbReference>
<gene>
    <name evidence="2" type="ORF">C8D76_11425</name>
</gene>
<evidence type="ECO:0000313" key="3">
    <source>
        <dbReference type="Proteomes" id="UP000245909"/>
    </source>
</evidence>
<keyword evidence="3" id="KW-1185">Reference proteome</keyword>
<accession>A0A2U0SM27</accession>